<dbReference type="Proteomes" id="UP000037923">
    <property type="component" value="Unassembled WGS sequence"/>
</dbReference>
<evidence type="ECO:0000313" key="1">
    <source>
        <dbReference type="EMBL" id="KPA79196.1"/>
    </source>
</evidence>
<reference evidence="1 2" key="1">
    <citation type="submission" date="2015-07" db="EMBL/GenBank/DDBJ databases">
        <title>High-quality genome of monoxenous trypanosomatid Leptomonas pyrrhocoris.</title>
        <authorList>
            <person name="Flegontov P."/>
            <person name="Butenko A."/>
            <person name="Firsov S."/>
            <person name="Vlcek C."/>
            <person name="Logacheva M.D."/>
            <person name="Field M."/>
            <person name="Filatov D."/>
            <person name="Flegontova O."/>
            <person name="Gerasimov E."/>
            <person name="Jackson A.P."/>
            <person name="Kelly S."/>
            <person name="Opperdoes F."/>
            <person name="O'Reilly A."/>
            <person name="Votypka J."/>
            <person name="Yurchenko V."/>
            <person name="Lukes J."/>
        </authorList>
    </citation>
    <scope>NUCLEOTIDE SEQUENCE [LARGE SCALE GENOMIC DNA]</scope>
    <source>
        <strain evidence="1">H10</strain>
    </source>
</reference>
<dbReference type="GeneID" id="26905977"/>
<sequence length="254" mass="27962">MPSGNVDAQISAVERISEPQSVLDVVLAKAKGKNYDAANPFLLRVLFCGKKKSVGFGGVLEKIVREAKQECDSANPFYSEESAGQIGTLLIDYGEYFIQLVDGPENYVFRYSEKLSSLPFVESSNVQLLYLDDDIPNMLCTGATIIDKVPPSSIAPGSSDKSIDDIADLVIHDVNSMIELGAQESSQVARVKRVFTDNAKINFPKLFPRVELLIAYMHSGNFFTLDEFITNFCKPANLVREVEIAHPAEDPLTC</sequence>
<dbReference type="RefSeq" id="XP_015657635.1">
    <property type="nucleotide sequence ID" value="XM_015803810.1"/>
</dbReference>
<keyword evidence="2" id="KW-1185">Reference proteome</keyword>
<dbReference type="OrthoDB" id="271119at2759"/>
<protein>
    <submittedName>
        <fullName evidence="1">Uncharacterized protein</fullName>
    </submittedName>
</protein>
<gene>
    <name evidence="1" type="ORF">ABB37_05687</name>
</gene>
<dbReference type="EMBL" id="LGTL01000011">
    <property type="protein sequence ID" value="KPA79197.1"/>
    <property type="molecule type" value="Genomic_DNA"/>
</dbReference>
<evidence type="ECO:0000313" key="2">
    <source>
        <dbReference type="Proteomes" id="UP000037923"/>
    </source>
</evidence>
<proteinExistence type="predicted"/>
<dbReference type="EMBL" id="LGTL01000011">
    <property type="protein sequence ID" value="KPA79196.1"/>
    <property type="molecule type" value="Genomic_DNA"/>
</dbReference>
<dbReference type="RefSeq" id="XP_015657636.1">
    <property type="nucleotide sequence ID" value="XM_015803811.1"/>
</dbReference>
<dbReference type="VEuPathDB" id="TriTrypDB:LpyrH10_11_1520"/>
<dbReference type="OMA" id="CDKANPF"/>
<comment type="caution">
    <text evidence="1">The sequence shown here is derived from an EMBL/GenBank/DDBJ whole genome shotgun (WGS) entry which is preliminary data.</text>
</comment>
<dbReference type="AlphaFoldDB" id="A0A0M9FZQ4"/>
<name>A0A0M9FZQ4_LEPPY</name>
<organism evidence="1 2">
    <name type="scientific">Leptomonas pyrrhocoris</name>
    <name type="common">Firebug parasite</name>
    <dbReference type="NCBI Taxonomy" id="157538"/>
    <lineage>
        <taxon>Eukaryota</taxon>
        <taxon>Discoba</taxon>
        <taxon>Euglenozoa</taxon>
        <taxon>Kinetoplastea</taxon>
        <taxon>Metakinetoplastina</taxon>
        <taxon>Trypanosomatida</taxon>
        <taxon>Trypanosomatidae</taxon>
        <taxon>Leishmaniinae</taxon>
        <taxon>Leptomonas</taxon>
    </lineage>
</organism>
<accession>A0A0M9FZQ4</accession>